<evidence type="ECO:0000313" key="2">
    <source>
        <dbReference type="EMBL" id="SFA72559.1"/>
    </source>
</evidence>
<dbReference type="CDD" id="cd11378">
    <property type="entry name" value="DUF296"/>
    <property type="match status" value="1"/>
</dbReference>
<dbReference type="Gene3D" id="3.30.1330.80">
    <property type="entry name" value="Hypothetical protein, similar to alpha- acetolactate decarboxylase, domain 2"/>
    <property type="match status" value="1"/>
</dbReference>
<dbReference type="EMBL" id="FOJX01000001">
    <property type="protein sequence ID" value="SFA72559.1"/>
    <property type="molecule type" value="Genomic_DNA"/>
</dbReference>
<protein>
    <recommendedName>
        <fullName evidence="1">PPC domain-containing protein</fullName>
    </recommendedName>
</protein>
<organism evidence="2 3">
    <name type="scientific">Selenomonas ruminantium</name>
    <dbReference type="NCBI Taxonomy" id="971"/>
    <lineage>
        <taxon>Bacteria</taxon>
        <taxon>Bacillati</taxon>
        <taxon>Bacillota</taxon>
        <taxon>Negativicutes</taxon>
        <taxon>Selenomonadales</taxon>
        <taxon>Selenomonadaceae</taxon>
        <taxon>Selenomonas</taxon>
    </lineage>
</organism>
<evidence type="ECO:0000259" key="1">
    <source>
        <dbReference type="PROSITE" id="PS51742"/>
    </source>
</evidence>
<dbReference type="Pfam" id="PF03479">
    <property type="entry name" value="PCC"/>
    <property type="match status" value="1"/>
</dbReference>
<dbReference type="AlphaFoldDB" id="A0A1I0V867"/>
<dbReference type="InterPro" id="IPR005175">
    <property type="entry name" value="PPC_dom"/>
</dbReference>
<dbReference type="SUPFAM" id="SSF117856">
    <property type="entry name" value="AF0104/ALDC/Ptd012-like"/>
    <property type="match status" value="1"/>
</dbReference>
<accession>A0A1I0V867</accession>
<feature type="domain" description="PPC" evidence="1">
    <location>
        <begin position="4"/>
        <end position="147"/>
    </location>
</feature>
<sequence length="150" mass="16661">MDYKKMGARVYIRMDKGDEIFSCIRSVCCELVIKSAMFQGIGACDKVVVATFIPEKQDFMQHERNGMLEMISLQGNVVTDVNGHLKEHAHGMFSYLLPDSGEIAYLGGHLHSAWISYTGEIILDVVEDGFIGQQFDPVTGIDVWKLGGKA</sequence>
<dbReference type="RefSeq" id="WP_074812190.1">
    <property type="nucleotide sequence ID" value="NZ_FOJX01000001.1"/>
</dbReference>
<name>A0A1I0V867_SELRU</name>
<evidence type="ECO:0000313" key="3">
    <source>
        <dbReference type="Proteomes" id="UP000183843"/>
    </source>
</evidence>
<proteinExistence type="predicted"/>
<dbReference type="Proteomes" id="UP000183843">
    <property type="component" value="Unassembled WGS sequence"/>
</dbReference>
<gene>
    <name evidence="2" type="ORF">SAMN05216587_101371</name>
</gene>
<reference evidence="2 3" key="1">
    <citation type="submission" date="2016-10" db="EMBL/GenBank/DDBJ databases">
        <authorList>
            <person name="de Groot N.N."/>
        </authorList>
    </citation>
    <scope>NUCLEOTIDE SEQUENCE [LARGE SCALE GENOMIC DNA]</scope>
    <source>
        <strain evidence="2 3">L14</strain>
    </source>
</reference>
<dbReference type="PROSITE" id="PS51742">
    <property type="entry name" value="PPC"/>
    <property type="match status" value="1"/>
</dbReference>